<keyword evidence="11" id="KW-1185">Reference proteome</keyword>
<keyword evidence="6 9" id="KW-0378">Hydrolase</keyword>
<dbReference type="GO" id="GO:0042781">
    <property type="term" value="F:3'-tRNA processing endoribonuclease activity"/>
    <property type="evidence" value="ECO:0007669"/>
    <property type="project" value="UniProtKB-EC"/>
</dbReference>
<feature type="binding site" evidence="9">
    <location>
        <position position="67"/>
    </location>
    <ligand>
        <name>Zn(2+)</name>
        <dbReference type="ChEBI" id="CHEBI:29105"/>
        <label>2</label>
        <note>catalytic</note>
    </ligand>
</feature>
<feature type="binding site" evidence="9">
    <location>
        <position position="63"/>
    </location>
    <ligand>
        <name>Zn(2+)</name>
        <dbReference type="ChEBI" id="CHEBI:29105"/>
        <label>1</label>
        <note>catalytic</note>
    </ligand>
</feature>
<name>A0ABY5X7Y0_ERWPY</name>
<feature type="binding site" evidence="9">
    <location>
        <position position="211"/>
    </location>
    <ligand>
        <name>Zn(2+)</name>
        <dbReference type="ChEBI" id="CHEBI:29105"/>
        <label>1</label>
        <note>catalytic</note>
    </ligand>
</feature>
<dbReference type="NCBIfam" id="NF000801">
    <property type="entry name" value="PRK00055.1-3"/>
    <property type="match status" value="1"/>
</dbReference>
<dbReference type="Pfam" id="PF23023">
    <property type="entry name" value="Anti-Pycsar_Apyc1"/>
    <property type="match status" value="1"/>
</dbReference>
<feature type="binding site" evidence="9">
    <location>
        <position position="68"/>
    </location>
    <ligand>
        <name>Zn(2+)</name>
        <dbReference type="ChEBI" id="CHEBI:29105"/>
        <label>2</label>
        <note>catalytic</note>
    </ligand>
</feature>
<keyword evidence="4 9" id="KW-0479">Metal-binding</keyword>
<keyword evidence="2 9" id="KW-0819">tRNA processing</keyword>
<dbReference type="HAMAP" id="MF_01818">
    <property type="entry name" value="RNase_Z_BN"/>
    <property type="match status" value="1"/>
</dbReference>
<dbReference type="NCBIfam" id="NF000800">
    <property type="entry name" value="PRK00055.1-1"/>
    <property type="match status" value="1"/>
</dbReference>
<dbReference type="Gene3D" id="3.60.15.10">
    <property type="entry name" value="Ribonuclease Z/Hydroxyacylglutathione hydrolase-like"/>
    <property type="match status" value="1"/>
</dbReference>
<evidence type="ECO:0000313" key="10">
    <source>
        <dbReference type="EMBL" id="UWS33511.1"/>
    </source>
</evidence>
<protein>
    <recommendedName>
        <fullName evidence="9">Ribonuclease BN</fullName>
        <shortName evidence="9">RNase BN</shortName>
        <ecNumber evidence="9">3.1.-.-</ecNumber>
    </recommendedName>
    <alternativeName>
        <fullName evidence="9">Ribonuclease Z homolog</fullName>
        <shortName evidence="9">RNase Z homolog</shortName>
    </alternativeName>
</protein>
<keyword evidence="7 9" id="KW-0862">Zinc</keyword>
<gene>
    <name evidence="10" type="primary">rnz</name>
    <name evidence="9" type="synonym">rbn</name>
    <name evidence="10" type="ORF">NYP84_18420</name>
</gene>
<feature type="binding site" evidence="9">
    <location>
        <position position="269"/>
    </location>
    <ligand>
        <name>Zn(2+)</name>
        <dbReference type="ChEBI" id="CHEBI:29105"/>
        <label>2</label>
        <note>catalytic</note>
    </ligand>
</feature>
<reference evidence="10" key="1">
    <citation type="submission" date="2022-07" db="EMBL/GenBank/DDBJ databases">
        <title>Genetic diversity of Erwinia pyrifoliae.</title>
        <authorList>
            <person name="Park D.S."/>
            <person name="Ham H."/>
        </authorList>
    </citation>
    <scope>NUCLEOTIDE SEQUENCE</scope>
    <source>
        <strain evidence="10">CP201486</strain>
    </source>
</reference>
<dbReference type="CDD" id="cd07717">
    <property type="entry name" value="RNaseZ_ZiPD-like_MBL-fold"/>
    <property type="match status" value="1"/>
</dbReference>
<evidence type="ECO:0000256" key="1">
    <source>
        <dbReference type="ARBA" id="ARBA00011738"/>
    </source>
</evidence>
<dbReference type="EMBL" id="CP103445">
    <property type="protein sequence ID" value="UWS33511.1"/>
    <property type="molecule type" value="Genomic_DNA"/>
</dbReference>
<dbReference type="Proteomes" id="UP001058553">
    <property type="component" value="Chromosome"/>
</dbReference>
<evidence type="ECO:0000256" key="2">
    <source>
        <dbReference type="ARBA" id="ARBA00022694"/>
    </source>
</evidence>
<feature type="active site" description="Proton acceptor" evidence="9">
    <location>
        <position position="67"/>
    </location>
</feature>
<evidence type="ECO:0000256" key="3">
    <source>
        <dbReference type="ARBA" id="ARBA00022722"/>
    </source>
</evidence>
<evidence type="ECO:0000256" key="4">
    <source>
        <dbReference type="ARBA" id="ARBA00022723"/>
    </source>
</evidence>
<dbReference type="EC" id="3.1.-.-" evidence="9"/>
<evidence type="ECO:0000256" key="9">
    <source>
        <dbReference type="HAMAP-Rule" id="MF_01818"/>
    </source>
</evidence>
<feature type="binding site" evidence="9">
    <location>
        <position position="65"/>
    </location>
    <ligand>
        <name>Zn(2+)</name>
        <dbReference type="ChEBI" id="CHEBI:29105"/>
        <label>1</label>
        <note>catalytic</note>
    </ligand>
</feature>
<dbReference type="SUPFAM" id="SSF56281">
    <property type="entry name" value="Metallo-hydrolase/oxidoreductase"/>
    <property type="match status" value="1"/>
</dbReference>
<organism evidence="10 11">
    <name type="scientific">Erwinia pyrifoliae</name>
    <dbReference type="NCBI Taxonomy" id="79967"/>
    <lineage>
        <taxon>Bacteria</taxon>
        <taxon>Pseudomonadati</taxon>
        <taxon>Pseudomonadota</taxon>
        <taxon>Gammaproteobacteria</taxon>
        <taxon>Enterobacterales</taxon>
        <taxon>Erwiniaceae</taxon>
        <taxon>Erwinia</taxon>
    </lineage>
</organism>
<comment type="subunit">
    <text evidence="1 9">Homodimer.</text>
</comment>
<dbReference type="PANTHER" id="PTHR46018:SF2">
    <property type="entry name" value="ZINC PHOSPHODIESTERASE ELAC PROTEIN 1"/>
    <property type="match status" value="1"/>
</dbReference>
<sequence>MHLQFLGTGAGTPSRERNVTGIALDLQGVRNNVWLFDCGEGTQHQILRTPIKPGRIEKIFITHLHGDHIFGLPGLLTSRSMNGCVEPMTLYGPSGIKTFVETSLSLSGSWLNFPLEIIEISAGEVFQDAHFRVTAYPLTHPVECYGYRIDEHDKPGALDAQKLAAHGVPAGPYFYDLKQGRSVTLADGRIINGWDYVGSTIKGRSLAIFGDTAPTAAAVELAAGVDVMVHEATLEVAMEEKANARGHSSTVQAARVAQQSGAERLIITHLSSRYLRHDCERLLAECRAVFPHTEMAHDFALFTL</sequence>
<keyword evidence="5 9" id="KW-0255">Endonuclease</keyword>
<dbReference type="InterPro" id="IPR013471">
    <property type="entry name" value="RNase_Z/BN"/>
</dbReference>
<keyword evidence="3 9" id="KW-0540">Nuclease</keyword>
<dbReference type="RefSeq" id="WP_259825959.1">
    <property type="nucleotide sequence ID" value="NZ_CP103445.1"/>
</dbReference>
<accession>A0ABY5X7Y0</accession>
<proteinExistence type="inferred from homology"/>
<evidence type="ECO:0000256" key="5">
    <source>
        <dbReference type="ARBA" id="ARBA00022759"/>
    </source>
</evidence>
<comment type="cofactor">
    <cofactor evidence="9">
        <name>Zn(2+)</name>
        <dbReference type="ChEBI" id="CHEBI:29105"/>
    </cofactor>
    <text evidence="9">Binds 2 Zn(2+) ions.</text>
</comment>
<comment type="function">
    <text evidence="9">Zinc phosphodiesterase, which has both exoribonuclease and endoribonuclease activities.</text>
</comment>
<keyword evidence="8 9" id="KW-0269">Exonuclease</keyword>
<feature type="binding site" evidence="9">
    <location>
        <position position="211"/>
    </location>
    <ligand>
        <name>Zn(2+)</name>
        <dbReference type="ChEBI" id="CHEBI:29105"/>
        <label>2</label>
        <note>catalytic</note>
    </ligand>
</feature>
<comment type="similarity">
    <text evidence="9">Belongs to the RNase Z family. RNase BN subfamily.</text>
</comment>
<feature type="binding site" evidence="9">
    <location>
        <position position="140"/>
    </location>
    <ligand>
        <name>Zn(2+)</name>
        <dbReference type="ChEBI" id="CHEBI:29105"/>
        <label>1</label>
        <note>catalytic</note>
    </ligand>
</feature>
<dbReference type="InterPro" id="IPR036866">
    <property type="entry name" value="RibonucZ/Hydroxyglut_hydro"/>
</dbReference>
<dbReference type="NCBIfam" id="TIGR02651">
    <property type="entry name" value="RNase_Z"/>
    <property type="match status" value="1"/>
</dbReference>
<evidence type="ECO:0000313" key="11">
    <source>
        <dbReference type="Proteomes" id="UP001058553"/>
    </source>
</evidence>
<evidence type="ECO:0000256" key="8">
    <source>
        <dbReference type="ARBA" id="ARBA00022839"/>
    </source>
</evidence>
<evidence type="ECO:0000256" key="6">
    <source>
        <dbReference type="ARBA" id="ARBA00022801"/>
    </source>
</evidence>
<evidence type="ECO:0000256" key="7">
    <source>
        <dbReference type="ARBA" id="ARBA00022833"/>
    </source>
</evidence>
<dbReference type="PANTHER" id="PTHR46018">
    <property type="entry name" value="ZINC PHOSPHODIESTERASE ELAC PROTEIN 1"/>
    <property type="match status" value="1"/>
</dbReference>